<dbReference type="SMART" id="SM00409">
    <property type="entry name" value="IG"/>
    <property type="match status" value="1"/>
</dbReference>
<evidence type="ECO:0000313" key="3">
    <source>
        <dbReference type="EMBL" id="KAL5108039.1"/>
    </source>
</evidence>
<sequence>MLPSGRPAFMPCCYRQALLLLPSEKWRGITSAVKIYNKLPRIYYLHKDLSRAFSHPIAHHRLAKAESSKQSFPAASFFAKGKEGPTTAAIVVVCALFGSSKPAGYVAALPLGGAVSMSAEHVLTKRIGSAFVNRASWDATVGQHWHRSGDTVRNDNRIDPRQRTNSKKFETRRKKLTKPVSPMLTRDAIQRFTGSTAAARILKFDCVELPRKYWMERNNYANPRLATTLLHEERPLANTSQRRFSSPCFNASFPTSLTVEEGSDVVLPCVVHNVDFNSIVMSWWKERAVRELAVGDNTSDKRFSIDKSIRGGWSLRIANVSISDSGVYICQINSKQLRERFISLSVSVHSQTKRPPVPTPSSNDVLVKDEAMHSGQNFDLTTQGSLWKPFLPALGYEWMQTKTTSAASYFPEFISLFLGFPVIHLLTVVI</sequence>
<keyword evidence="4" id="KW-1185">Reference proteome</keyword>
<feature type="compositionally biased region" description="Basic and acidic residues" evidence="1">
    <location>
        <begin position="147"/>
        <end position="162"/>
    </location>
</feature>
<dbReference type="InterPro" id="IPR007110">
    <property type="entry name" value="Ig-like_dom"/>
</dbReference>
<dbReference type="Proteomes" id="UP001651158">
    <property type="component" value="Unassembled WGS sequence"/>
</dbReference>
<dbReference type="SUPFAM" id="SSF48726">
    <property type="entry name" value="Immunoglobulin"/>
    <property type="match status" value="1"/>
</dbReference>
<dbReference type="EMBL" id="JAKROA010000004">
    <property type="protein sequence ID" value="KAL5108039.1"/>
    <property type="molecule type" value="Genomic_DNA"/>
</dbReference>
<evidence type="ECO:0000259" key="2">
    <source>
        <dbReference type="PROSITE" id="PS50835"/>
    </source>
</evidence>
<dbReference type="Pfam" id="PF07686">
    <property type="entry name" value="V-set"/>
    <property type="match status" value="1"/>
</dbReference>
<accession>A0ABR4QF24</accession>
<dbReference type="InterPro" id="IPR013783">
    <property type="entry name" value="Ig-like_fold"/>
</dbReference>
<dbReference type="InterPro" id="IPR013106">
    <property type="entry name" value="Ig_V-set"/>
</dbReference>
<evidence type="ECO:0000313" key="4">
    <source>
        <dbReference type="Proteomes" id="UP001651158"/>
    </source>
</evidence>
<evidence type="ECO:0000256" key="1">
    <source>
        <dbReference type="SAM" id="MobiDB-lite"/>
    </source>
</evidence>
<feature type="domain" description="Ig-like" evidence="2">
    <location>
        <begin position="247"/>
        <end position="343"/>
    </location>
</feature>
<dbReference type="SMART" id="SM00406">
    <property type="entry name" value="IGv"/>
    <property type="match status" value="1"/>
</dbReference>
<dbReference type="PROSITE" id="PS50835">
    <property type="entry name" value="IG_LIKE"/>
    <property type="match status" value="1"/>
</dbReference>
<organism evidence="3 4">
    <name type="scientific">Taenia crassiceps</name>
    <dbReference type="NCBI Taxonomy" id="6207"/>
    <lineage>
        <taxon>Eukaryota</taxon>
        <taxon>Metazoa</taxon>
        <taxon>Spiralia</taxon>
        <taxon>Lophotrochozoa</taxon>
        <taxon>Platyhelminthes</taxon>
        <taxon>Cestoda</taxon>
        <taxon>Eucestoda</taxon>
        <taxon>Cyclophyllidea</taxon>
        <taxon>Taeniidae</taxon>
        <taxon>Taenia</taxon>
    </lineage>
</organism>
<protein>
    <recommendedName>
        <fullName evidence="2">Ig-like domain-containing protein</fullName>
    </recommendedName>
</protein>
<name>A0ABR4QF24_9CEST</name>
<dbReference type="CDD" id="cd00099">
    <property type="entry name" value="IgV"/>
    <property type="match status" value="1"/>
</dbReference>
<gene>
    <name evidence="3" type="ORF">TcWFU_007959</name>
</gene>
<dbReference type="PANTHER" id="PTHR23279">
    <property type="entry name" value="DEFECTIVE PROBOSCIS EXTENSION RESPONSE DPR -RELATED"/>
    <property type="match status" value="1"/>
</dbReference>
<reference evidence="3 4" key="1">
    <citation type="journal article" date="2022" name="Front. Cell. Infect. Microbiol.">
        <title>The Genomes of Two Strains of Taenia crassiceps the Animal Model for the Study of Human Cysticercosis.</title>
        <authorList>
            <person name="Bobes R.J."/>
            <person name="Estrada K."/>
            <person name="Rios-Valencia D.G."/>
            <person name="Calderon-Gallegos A."/>
            <person name="de la Torre P."/>
            <person name="Carrero J.C."/>
            <person name="Sanchez-Flores A."/>
            <person name="Laclette J.P."/>
        </authorList>
    </citation>
    <scope>NUCLEOTIDE SEQUENCE [LARGE SCALE GENOMIC DNA]</scope>
    <source>
        <strain evidence="3">WFUcys</strain>
    </source>
</reference>
<comment type="caution">
    <text evidence="3">The sequence shown here is derived from an EMBL/GenBank/DDBJ whole genome shotgun (WGS) entry which is preliminary data.</text>
</comment>
<dbReference type="InterPro" id="IPR003599">
    <property type="entry name" value="Ig_sub"/>
</dbReference>
<dbReference type="PANTHER" id="PTHR23279:SF36">
    <property type="entry name" value="DEFECTIVE PROBOSCIS EXTENSION RESPONSE 9, ISOFORM A"/>
    <property type="match status" value="1"/>
</dbReference>
<proteinExistence type="predicted"/>
<dbReference type="InterPro" id="IPR037448">
    <property type="entry name" value="Zig-8"/>
</dbReference>
<feature type="region of interest" description="Disordered" evidence="1">
    <location>
        <begin position="146"/>
        <end position="171"/>
    </location>
</feature>
<dbReference type="Gene3D" id="2.60.40.10">
    <property type="entry name" value="Immunoglobulins"/>
    <property type="match status" value="1"/>
</dbReference>
<dbReference type="InterPro" id="IPR036179">
    <property type="entry name" value="Ig-like_dom_sf"/>
</dbReference>